<keyword evidence="6 10" id="KW-1133">Transmembrane helix</keyword>
<reference evidence="11 12" key="1">
    <citation type="submission" date="2020-03" db="EMBL/GenBank/DDBJ databases">
        <title>Draft Genome Sequence of Cudoniella acicularis.</title>
        <authorList>
            <person name="Buettner E."/>
            <person name="Kellner H."/>
        </authorList>
    </citation>
    <scope>NUCLEOTIDE SEQUENCE [LARGE SCALE GENOMIC DNA]</scope>
    <source>
        <strain evidence="11 12">DSM 108380</strain>
    </source>
</reference>
<accession>A0A8H4VY34</accession>
<sequence length="368" mass="38890">MAPQTNKNAFMDQWHEGSKNTIRNHFIAMMGELCGTFLFLFFGFAPTQLAVTAIKAATPPDVTVPVPDILSLLYIASAFSASLAVNVWAFYRINGGMLNPAVTLGLCLAGAVPPMRGLLVFPFQIIGAIAAAGAVSATFPGPLVVDVSLGGGTSIVQGLFIEMFLTMQLVIVVLMLAAEKHRATFLAPLGIGLSLFIAHLSGVYYTGAGINPARATGPAVVNASFPGYFWIYWLGPLLGALVAAGAYHMFKWLGYETANPGQDGGKEVIGLLYPDEESALGANNGNGEKIGLLQFHTKRFSTVSNMTSPGQLPVTPMTHAPNGGPARREYIEEKLPHKTEPQNQGQLLIMGEAPEVSAGGATRSKVDA</sequence>
<evidence type="ECO:0000256" key="10">
    <source>
        <dbReference type="SAM" id="Phobius"/>
    </source>
</evidence>
<evidence type="ECO:0000313" key="12">
    <source>
        <dbReference type="Proteomes" id="UP000566819"/>
    </source>
</evidence>
<feature type="transmembrane region" description="Helical" evidence="10">
    <location>
        <begin position="118"/>
        <end position="139"/>
    </location>
</feature>
<keyword evidence="5" id="KW-0677">Repeat</keyword>
<evidence type="ECO:0000256" key="6">
    <source>
        <dbReference type="ARBA" id="ARBA00022989"/>
    </source>
</evidence>
<dbReference type="PANTHER" id="PTHR19139">
    <property type="entry name" value="AQUAPORIN TRANSPORTER"/>
    <property type="match status" value="1"/>
</dbReference>
<dbReference type="Pfam" id="PF00230">
    <property type="entry name" value="MIP"/>
    <property type="match status" value="1"/>
</dbReference>
<feature type="transmembrane region" description="Helical" evidence="10">
    <location>
        <begin position="72"/>
        <end position="91"/>
    </location>
</feature>
<keyword evidence="3 9" id="KW-0813">Transport</keyword>
<evidence type="ECO:0000256" key="1">
    <source>
        <dbReference type="ARBA" id="ARBA00004141"/>
    </source>
</evidence>
<comment type="subcellular location">
    <subcellularLocation>
        <location evidence="1">Membrane</location>
        <topology evidence="1">Multi-pass membrane protein</topology>
    </subcellularLocation>
</comment>
<organism evidence="11 12">
    <name type="scientific">Cudoniella acicularis</name>
    <dbReference type="NCBI Taxonomy" id="354080"/>
    <lineage>
        <taxon>Eukaryota</taxon>
        <taxon>Fungi</taxon>
        <taxon>Dikarya</taxon>
        <taxon>Ascomycota</taxon>
        <taxon>Pezizomycotina</taxon>
        <taxon>Leotiomycetes</taxon>
        <taxon>Helotiales</taxon>
        <taxon>Tricladiaceae</taxon>
        <taxon>Cudoniella</taxon>
    </lineage>
</organism>
<protein>
    <recommendedName>
        <fullName evidence="13">Aquaporin</fullName>
    </recommendedName>
</protein>
<name>A0A8H4VY34_9HELO</name>
<keyword evidence="7 10" id="KW-0472">Membrane</keyword>
<proteinExistence type="inferred from homology"/>
<dbReference type="PANTHER" id="PTHR19139:SF199">
    <property type="entry name" value="MIP17260P"/>
    <property type="match status" value="1"/>
</dbReference>
<dbReference type="Proteomes" id="UP000566819">
    <property type="component" value="Unassembled WGS sequence"/>
</dbReference>
<dbReference type="FunFam" id="1.20.1080.10:FF:000014">
    <property type="entry name" value="Aquaporin 1"/>
    <property type="match status" value="1"/>
</dbReference>
<keyword evidence="4 9" id="KW-0812">Transmembrane</keyword>
<dbReference type="GO" id="GO:0005886">
    <property type="term" value="C:plasma membrane"/>
    <property type="evidence" value="ECO:0007669"/>
    <property type="project" value="TreeGrafter"/>
</dbReference>
<evidence type="ECO:0000313" key="11">
    <source>
        <dbReference type="EMBL" id="KAF4626983.1"/>
    </source>
</evidence>
<feature type="transmembrane region" description="Helical" evidence="10">
    <location>
        <begin position="185"/>
        <end position="207"/>
    </location>
</feature>
<evidence type="ECO:0000256" key="4">
    <source>
        <dbReference type="ARBA" id="ARBA00022692"/>
    </source>
</evidence>
<evidence type="ECO:0000256" key="3">
    <source>
        <dbReference type="ARBA" id="ARBA00022448"/>
    </source>
</evidence>
<dbReference type="GO" id="GO:0015250">
    <property type="term" value="F:water channel activity"/>
    <property type="evidence" value="ECO:0007669"/>
    <property type="project" value="TreeGrafter"/>
</dbReference>
<dbReference type="AlphaFoldDB" id="A0A8H4VY34"/>
<dbReference type="EMBL" id="JAAMPI010001048">
    <property type="protein sequence ID" value="KAF4626983.1"/>
    <property type="molecule type" value="Genomic_DNA"/>
</dbReference>
<dbReference type="InterPro" id="IPR023271">
    <property type="entry name" value="Aquaporin-like"/>
</dbReference>
<feature type="transmembrane region" description="Helical" evidence="10">
    <location>
        <begin position="159"/>
        <end position="178"/>
    </location>
</feature>
<dbReference type="PRINTS" id="PR00783">
    <property type="entry name" value="MINTRINSICP"/>
</dbReference>
<dbReference type="Gene3D" id="1.20.1080.10">
    <property type="entry name" value="Glycerol uptake facilitator protein"/>
    <property type="match status" value="1"/>
</dbReference>
<dbReference type="OrthoDB" id="3222at2759"/>
<gene>
    <name evidence="11" type="ORF">G7Y89_g11169</name>
</gene>
<comment type="similarity">
    <text evidence="2 9">Belongs to the MIP/aquaporin (TC 1.A.8) family.</text>
</comment>
<keyword evidence="12" id="KW-1185">Reference proteome</keyword>
<dbReference type="SUPFAM" id="SSF81338">
    <property type="entry name" value="Aquaporin-like"/>
    <property type="match status" value="1"/>
</dbReference>
<dbReference type="InterPro" id="IPR000425">
    <property type="entry name" value="MIP"/>
</dbReference>
<evidence type="ECO:0000256" key="7">
    <source>
        <dbReference type="ARBA" id="ARBA00023136"/>
    </source>
</evidence>
<comment type="catalytic activity">
    <reaction evidence="8">
        <text>H2O(in) = H2O(out)</text>
        <dbReference type="Rhea" id="RHEA:29667"/>
        <dbReference type="ChEBI" id="CHEBI:15377"/>
    </reaction>
</comment>
<evidence type="ECO:0000256" key="9">
    <source>
        <dbReference type="RuleBase" id="RU000477"/>
    </source>
</evidence>
<feature type="transmembrane region" description="Helical" evidence="10">
    <location>
        <begin position="227"/>
        <end position="247"/>
    </location>
</feature>
<evidence type="ECO:0000256" key="2">
    <source>
        <dbReference type="ARBA" id="ARBA00006175"/>
    </source>
</evidence>
<evidence type="ECO:0000256" key="8">
    <source>
        <dbReference type="ARBA" id="ARBA00034651"/>
    </source>
</evidence>
<evidence type="ECO:0008006" key="13">
    <source>
        <dbReference type="Google" id="ProtNLM"/>
    </source>
</evidence>
<evidence type="ECO:0000256" key="5">
    <source>
        <dbReference type="ARBA" id="ARBA00022737"/>
    </source>
</evidence>
<comment type="caution">
    <text evidence="11">The sequence shown here is derived from an EMBL/GenBank/DDBJ whole genome shotgun (WGS) entry which is preliminary data.</text>
</comment>
<dbReference type="InterPro" id="IPR034294">
    <property type="entry name" value="Aquaporin_transptr"/>
</dbReference>